<dbReference type="PANTHER" id="PTHR22916:SF3">
    <property type="entry name" value="UDP-GLCNAC:BETAGAL BETA-1,3-N-ACETYLGLUCOSAMINYLTRANSFERASE-LIKE PROTEIN 1"/>
    <property type="match status" value="1"/>
</dbReference>
<keyword evidence="3" id="KW-1185">Reference proteome</keyword>
<sequence>MPRFSIIVPSHGVEGRLARALESVLAQSFGDFELITVCDEPDALAADITAGYAGRDRRVRPAYSPPSAGLSAARTTGLRAASGAYLLFLDGDDVLVPGALAALDARLRETGPVDVLHYAHERASARALRERLGARPIACPPAPPGTFHPDAAPWLTVVNRPVWSAAYRRGFLAVHQLAFPYGHFTDLGWGGMVTVLAERVAVLPSVVVRHLMRAPGSLLDVPSEHQLDLLDQVELVLFQADAERVSAARSRALFDQLFAVVVEVAADARRLPARRRRAFFRQAGVLYRRYRPAGHRPPGVRQWLLWAGAYTTFRALPLRGRLLDDELDRDVAAGGVGVGADLVGLLDQLAAGRLVDGVGQLDAEGDGEREALALLADADLGGDGGLADVDLGLPADQAEGAAEAGRVPGGEELLGVGALAVAAQLHRRGQLEVDLAVGGDGTTIAAVGGGGDGGVERVHGETIPLKSCTGGLSGQPDNRK</sequence>
<gene>
    <name evidence="2" type="ORF">SSP24_71520</name>
</gene>
<dbReference type="GO" id="GO:0016758">
    <property type="term" value="F:hexosyltransferase activity"/>
    <property type="evidence" value="ECO:0007669"/>
    <property type="project" value="UniProtKB-ARBA"/>
</dbReference>
<dbReference type="Proteomes" id="UP000317881">
    <property type="component" value="Unassembled WGS sequence"/>
</dbReference>
<dbReference type="EMBL" id="BJND01000073">
    <property type="protein sequence ID" value="GEC09497.1"/>
    <property type="molecule type" value="Genomic_DNA"/>
</dbReference>
<evidence type="ECO:0000259" key="1">
    <source>
        <dbReference type="Pfam" id="PF00535"/>
    </source>
</evidence>
<dbReference type="Gene3D" id="3.90.550.10">
    <property type="entry name" value="Spore Coat Polysaccharide Biosynthesis Protein SpsA, Chain A"/>
    <property type="match status" value="1"/>
</dbReference>
<name>A0A4Y3VRL3_9ACTN</name>
<reference evidence="2 3" key="1">
    <citation type="submission" date="2019-06" db="EMBL/GenBank/DDBJ databases">
        <title>Whole genome shotgun sequence of Streptomyces spinoverrucosus NBRC 14228.</title>
        <authorList>
            <person name="Hosoyama A."/>
            <person name="Uohara A."/>
            <person name="Ohji S."/>
            <person name="Ichikawa N."/>
        </authorList>
    </citation>
    <scope>NUCLEOTIDE SEQUENCE [LARGE SCALE GENOMIC DNA]</scope>
    <source>
        <strain evidence="2 3">NBRC 14228</strain>
    </source>
</reference>
<evidence type="ECO:0000313" key="3">
    <source>
        <dbReference type="Proteomes" id="UP000317881"/>
    </source>
</evidence>
<dbReference type="InterPro" id="IPR029044">
    <property type="entry name" value="Nucleotide-diphossugar_trans"/>
</dbReference>
<protein>
    <recommendedName>
        <fullName evidence="1">Glycosyltransferase 2-like domain-containing protein</fullName>
    </recommendedName>
</protein>
<comment type="caution">
    <text evidence="2">The sequence shown here is derived from an EMBL/GenBank/DDBJ whole genome shotgun (WGS) entry which is preliminary data.</text>
</comment>
<dbReference type="CDD" id="cd00761">
    <property type="entry name" value="Glyco_tranf_GTA_type"/>
    <property type="match status" value="1"/>
</dbReference>
<dbReference type="InterPro" id="IPR001173">
    <property type="entry name" value="Glyco_trans_2-like"/>
</dbReference>
<accession>A0A4Y3VRL3</accession>
<dbReference type="SUPFAM" id="SSF53448">
    <property type="entry name" value="Nucleotide-diphospho-sugar transferases"/>
    <property type="match status" value="1"/>
</dbReference>
<evidence type="ECO:0000313" key="2">
    <source>
        <dbReference type="EMBL" id="GEC09497.1"/>
    </source>
</evidence>
<proteinExistence type="predicted"/>
<dbReference type="PANTHER" id="PTHR22916">
    <property type="entry name" value="GLYCOSYLTRANSFERASE"/>
    <property type="match status" value="1"/>
</dbReference>
<feature type="domain" description="Glycosyltransferase 2-like" evidence="1">
    <location>
        <begin position="5"/>
        <end position="123"/>
    </location>
</feature>
<dbReference type="AlphaFoldDB" id="A0A4Y3VRL3"/>
<dbReference type="Pfam" id="PF00535">
    <property type="entry name" value="Glycos_transf_2"/>
    <property type="match status" value="1"/>
</dbReference>
<organism evidence="2 3">
    <name type="scientific">Streptomyces spinoverrucosus</name>
    <dbReference type="NCBI Taxonomy" id="284043"/>
    <lineage>
        <taxon>Bacteria</taxon>
        <taxon>Bacillati</taxon>
        <taxon>Actinomycetota</taxon>
        <taxon>Actinomycetes</taxon>
        <taxon>Kitasatosporales</taxon>
        <taxon>Streptomycetaceae</taxon>
        <taxon>Streptomyces</taxon>
    </lineage>
</organism>